<evidence type="ECO:0000256" key="2">
    <source>
        <dbReference type="ARBA" id="ARBA00023043"/>
    </source>
</evidence>
<evidence type="ECO:0000313" key="5">
    <source>
        <dbReference type="Proteomes" id="UP000030762"/>
    </source>
</evidence>
<dbReference type="GeneID" id="19943716"/>
<dbReference type="InterPro" id="IPR002110">
    <property type="entry name" value="Ankyrin_rpt"/>
</dbReference>
<dbReference type="PANTHER" id="PTHR24173:SF74">
    <property type="entry name" value="ANKYRIN REPEAT DOMAIN-CONTAINING PROTEIN 16"/>
    <property type="match status" value="1"/>
</dbReference>
<dbReference type="PANTHER" id="PTHR24173">
    <property type="entry name" value="ANKYRIN REPEAT CONTAINING"/>
    <property type="match status" value="1"/>
</dbReference>
<name>T0S3E5_SAPDV</name>
<dbReference type="PROSITE" id="PS50297">
    <property type="entry name" value="ANK_REP_REGION"/>
    <property type="match status" value="6"/>
</dbReference>
<dbReference type="EMBL" id="JH767138">
    <property type="protein sequence ID" value="EQC39553.1"/>
    <property type="molecule type" value="Genomic_DNA"/>
</dbReference>
<accession>T0S3E5</accession>
<dbReference type="RefSeq" id="XP_008606825.1">
    <property type="nucleotide sequence ID" value="XM_008608603.1"/>
</dbReference>
<dbReference type="Gene3D" id="1.25.40.20">
    <property type="entry name" value="Ankyrin repeat-containing domain"/>
    <property type="match status" value="3"/>
</dbReference>
<evidence type="ECO:0000256" key="1">
    <source>
        <dbReference type="ARBA" id="ARBA00022737"/>
    </source>
</evidence>
<feature type="repeat" description="ANK" evidence="3">
    <location>
        <begin position="294"/>
        <end position="326"/>
    </location>
</feature>
<sequence>MERAWSKKEKARHEKRLLGLCKAGPLHELIAYLDGFTTDQQTRLLQATAAGNEQLSALHLASANNQSAIVDYLLAHHAYLFPDARKLYARTPLHEAALYGHADVVAVLLAHGALVASHTTRGRTPLMYAARGGHLAVLDLLLVAGTNINDQSETGLTALYEAAKHGRTDAVRKLLAHGASVHISSHTRHTPLHIAIGEGHVDVADLLLCAGADGSATDAMGVTVWHEAAGTDAAVTDRMVDMLQSHNVALRHDMVDVVMARHPFHYAAVEGHVVFLHVLLATRLVTNVNMQDVDGCSALYYAAANGHAEVLHRLLTAGADPNLCSVRRSPLHCAVSWQRTDCVALLLENGAKCDVRDLDQLTPLDIALRDGFAAIIALLQRPHMSATPEN</sequence>
<keyword evidence="2 3" id="KW-0040">ANK repeat</keyword>
<protein>
    <submittedName>
        <fullName evidence="4">Uncharacterized protein</fullName>
    </submittedName>
</protein>
<feature type="repeat" description="ANK" evidence="3">
    <location>
        <begin position="187"/>
        <end position="219"/>
    </location>
</feature>
<reference evidence="4 5" key="1">
    <citation type="submission" date="2012-04" db="EMBL/GenBank/DDBJ databases">
        <title>The Genome Sequence of Saprolegnia declina VS20.</title>
        <authorList>
            <consortium name="The Broad Institute Genome Sequencing Platform"/>
            <person name="Russ C."/>
            <person name="Nusbaum C."/>
            <person name="Tyler B."/>
            <person name="van West P."/>
            <person name="Dieguez-Uribeondo J."/>
            <person name="de Bruijn I."/>
            <person name="Tripathy S."/>
            <person name="Jiang R."/>
            <person name="Young S.K."/>
            <person name="Zeng Q."/>
            <person name="Gargeya S."/>
            <person name="Fitzgerald M."/>
            <person name="Haas B."/>
            <person name="Abouelleil A."/>
            <person name="Alvarado L."/>
            <person name="Arachchi H.M."/>
            <person name="Berlin A."/>
            <person name="Chapman S.B."/>
            <person name="Goldberg J."/>
            <person name="Griggs A."/>
            <person name="Gujja S."/>
            <person name="Hansen M."/>
            <person name="Howarth C."/>
            <person name="Imamovic A."/>
            <person name="Larimer J."/>
            <person name="McCowen C."/>
            <person name="Montmayeur A."/>
            <person name="Murphy C."/>
            <person name="Neiman D."/>
            <person name="Pearson M."/>
            <person name="Priest M."/>
            <person name="Roberts A."/>
            <person name="Saif S."/>
            <person name="Shea T."/>
            <person name="Sisk P."/>
            <person name="Sykes S."/>
            <person name="Wortman J."/>
            <person name="Nusbaum C."/>
            <person name="Birren B."/>
        </authorList>
    </citation>
    <scope>NUCLEOTIDE SEQUENCE [LARGE SCALE GENOMIC DNA]</scope>
    <source>
        <strain evidence="4 5">VS20</strain>
    </source>
</reference>
<gene>
    <name evidence="4" type="ORF">SDRG_02989</name>
</gene>
<dbReference type="Pfam" id="PF13637">
    <property type="entry name" value="Ank_4"/>
    <property type="match status" value="1"/>
</dbReference>
<dbReference type="PRINTS" id="PR01415">
    <property type="entry name" value="ANKYRIN"/>
</dbReference>
<dbReference type="SMART" id="SM00248">
    <property type="entry name" value="ANK"/>
    <property type="match status" value="8"/>
</dbReference>
<dbReference type="InterPro" id="IPR036770">
    <property type="entry name" value="Ankyrin_rpt-contain_sf"/>
</dbReference>
<proteinExistence type="predicted"/>
<dbReference type="Proteomes" id="UP000030762">
    <property type="component" value="Unassembled WGS sequence"/>
</dbReference>
<feature type="repeat" description="ANK" evidence="3">
    <location>
        <begin position="326"/>
        <end position="358"/>
    </location>
</feature>
<evidence type="ECO:0000256" key="3">
    <source>
        <dbReference type="PROSITE-ProRule" id="PRU00023"/>
    </source>
</evidence>
<dbReference type="AlphaFoldDB" id="T0S3E5"/>
<dbReference type="PROSITE" id="PS50088">
    <property type="entry name" value="ANK_REPEAT"/>
    <property type="match status" value="6"/>
</dbReference>
<dbReference type="VEuPathDB" id="FungiDB:SDRG_02989"/>
<keyword evidence="1" id="KW-0677">Repeat</keyword>
<dbReference type="Pfam" id="PF12796">
    <property type="entry name" value="Ank_2"/>
    <property type="match status" value="3"/>
</dbReference>
<dbReference type="OrthoDB" id="194358at2759"/>
<dbReference type="InParanoid" id="T0S3E5"/>
<evidence type="ECO:0000313" key="4">
    <source>
        <dbReference type="EMBL" id="EQC39553.1"/>
    </source>
</evidence>
<feature type="repeat" description="ANK" evidence="3">
    <location>
        <begin position="88"/>
        <end position="120"/>
    </location>
</feature>
<dbReference type="SUPFAM" id="SSF48403">
    <property type="entry name" value="Ankyrin repeat"/>
    <property type="match status" value="1"/>
</dbReference>
<feature type="repeat" description="ANK" evidence="3">
    <location>
        <begin position="121"/>
        <end position="153"/>
    </location>
</feature>
<keyword evidence="5" id="KW-1185">Reference proteome</keyword>
<dbReference type="OMA" id="GVTVWHE"/>
<organism evidence="4 5">
    <name type="scientific">Saprolegnia diclina (strain VS20)</name>
    <dbReference type="NCBI Taxonomy" id="1156394"/>
    <lineage>
        <taxon>Eukaryota</taxon>
        <taxon>Sar</taxon>
        <taxon>Stramenopiles</taxon>
        <taxon>Oomycota</taxon>
        <taxon>Saprolegniomycetes</taxon>
        <taxon>Saprolegniales</taxon>
        <taxon>Saprolegniaceae</taxon>
        <taxon>Saprolegnia</taxon>
    </lineage>
</organism>
<dbReference type="STRING" id="1156394.T0S3E5"/>
<feature type="repeat" description="ANK" evidence="3">
    <location>
        <begin position="154"/>
        <end position="186"/>
    </location>
</feature>
<dbReference type="eggNOG" id="KOG4177">
    <property type="taxonomic scope" value="Eukaryota"/>
</dbReference>